<dbReference type="PROSITE" id="PS50294">
    <property type="entry name" value="WD_REPEATS_REGION"/>
    <property type="match status" value="1"/>
</dbReference>
<accession>A0A2C5WVN0</accession>
<keyword evidence="3" id="KW-0698">rRNA processing</keyword>
<dbReference type="SUPFAM" id="SSF82171">
    <property type="entry name" value="DPP6 N-terminal domain-like"/>
    <property type="match status" value="1"/>
</dbReference>
<sequence length="965" mass="104544">MAGSAVSATTLKRKHLGESKSQKKRQRPVTTEAIVDRTLVTSKSQDEVTASDSFVSPQVQSEWTVSKAAGGRMVDIDPILTEDQRFLIVPYTTSIQIYSTADSLLVRRIPMPSPNRNLGIVGLRQCLTDPSMVWVACANGIISKVNWTGESETPIVASIPTASGTASSLATLLVSVGGSDAKKTSAEVVLVAEMPTDHSPTRVIAYDGELRLLNVLLKLAAGMSRLHTMETLVGAGLVYASAGKQFYLGTPRSLELASLDELAYEFYTFACEDLITATDARIVPLSRSKKGSSKQQHQQQMSIDVAIGCARGPIYCYSDILTRLQAMDAATATASKGPREALQPKKMHWHRRAVHSLKWSRDGNYLVSGGSEHTLVLWQLDTNKQSFLPHLTGIIENIVVSASGSAYVVHLDDNSVMVLSSAQLEPTAYISGVQSAVYVNSALKDHLVPRIGEKYSLSNIDVVMALNPAAPERMYLCVGDGLQASRNGSKPYLQSVDLSSMRSIGKQAIARTSLTANNTTPSGATIIDPEIKHMAFSCDGKWLATIDEWMPPSNSQTDLGASEGDSELRKERREVFLKIWDAETAIESESQENTPLPLVSRINTPHETSHPESVLDLAADPQNARFATLGRDGIARIWKPRPRQRDGLAIKDDRGKELHTWICDIAVTVNHRQSIVAMSGADYSRIEGRLSFADDGSCLVAAFGAGDEGSIHVIDAHTGHIRYSWDDLWRGSLHGLQLLGPYVIVLSHDLRVFDMVADSLVYGLPLSNPSNLDSSSGAANLAIDRMSRHFAVSLRHTEGSELLIFSPNSMEPLLSHHFESRIAALSASAEPHTSGFLVLDNEAQVFTVSQASNDNGLVVARSLDEMQLDAAEEKLSTNGVELLDASDDEDEGEPGQNGKPEAMDIDTSDAMEIDVDEESSSHPAIINQHQLSDIFDAAPTYAMVPLEDLFLKVAALLANKPVGSA</sequence>
<dbReference type="Proteomes" id="UP000222788">
    <property type="component" value="Unassembled WGS sequence"/>
</dbReference>
<comment type="subcellular location">
    <subcellularLocation>
        <location evidence="1">Nucleus</location>
        <location evidence="1">Nucleolus</location>
    </subcellularLocation>
</comment>
<reference evidence="10 11" key="1">
    <citation type="journal article" date="2013" name="Fungal Biol.">
        <title>Analysis of microsatellite markers in the genome of the plant pathogen Ceratocystis fimbriata.</title>
        <authorList>
            <person name="Simpson M.C."/>
            <person name="Wilken P.M."/>
            <person name="Coetzee M.P."/>
            <person name="Wingfield M.J."/>
            <person name="Wingfield B.D."/>
        </authorList>
    </citation>
    <scope>NUCLEOTIDE SEQUENCE [LARGE SCALE GENOMIC DNA]</scope>
    <source>
        <strain evidence="10 11">CBS 114723</strain>
    </source>
</reference>
<dbReference type="InterPro" id="IPR053826">
    <property type="entry name" value="WDR75"/>
</dbReference>
<dbReference type="InterPro" id="IPR001680">
    <property type="entry name" value="WD40_rpt"/>
</dbReference>
<feature type="repeat" description="WD" evidence="8">
    <location>
        <begin position="607"/>
        <end position="639"/>
    </location>
</feature>
<dbReference type="GO" id="GO:0045943">
    <property type="term" value="P:positive regulation of transcription by RNA polymerase I"/>
    <property type="evidence" value="ECO:0007669"/>
    <property type="project" value="InterPro"/>
</dbReference>
<dbReference type="OrthoDB" id="4096at2759"/>
<evidence type="ECO:0000256" key="6">
    <source>
        <dbReference type="ARBA" id="ARBA00023163"/>
    </source>
</evidence>
<keyword evidence="5" id="KW-0677">Repeat</keyword>
<evidence type="ECO:0000256" key="1">
    <source>
        <dbReference type="ARBA" id="ARBA00004604"/>
    </source>
</evidence>
<evidence type="ECO:0000256" key="8">
    <source>
        <dbReference type="PROSITE-ProRule" id="PRU00221"/>
    </source>
</evidence>
<evidence type="ECO:0000256" key="7">
    <source>
        <dbReference type="ARBA" id="ARBA00023242"/>
    </source>
</evidence>
<evidence type="ECO:0000313" key="11">
    <source>
        <dbReference type="Proteomes" id="UP000222788"/>
    </source>
</evidence>
<reference evidence="10 11" key="2">
    <citation type="journal article" date="2013" name="IMA Fungus">
        <title>IMA Genome-F 1: Ceratocystis fimbriata: Draft nuclear genome sequence for the plant pathogen, Ceratocystis fimbriata.</title>
        <authorList>
            <person name="Wilken P.M."/>
            <person name="Steenkamp E.T."/>
            <person name="Wingfield M.J."/>
            <person name="de Beer Z.W."/>
            <person name="Wingfield B.D."/>
        </authorList>
    </citation>
    <scope>NUCLEOTIDE SEQUENCE [LARGE SCALE GENOMIC DNA]</scope>
    <source>
        <strain evidence="10 11">CBS 114723</strain>
    </source>
</reference>
<keyword evidence="4 8" id="KW-0853">WD repeat</keyword>
<keyword evidence="6" id="KW-0804">Transcription</keyword>
<dbReference type="PROSITE" id="PS50082">
    <property type="entry name" value="WD_REPEATS_2"/>
    <property type="match status" value="2"/>
</dbReference>
<dbReference type="InterPro" id="IPR015943">
    <property type="entry name" value="WD40/YVTN_repeat-like_dom_sf"/>
</dbReference>
<gene>
    <name evidence="10" type="primary">utp17</name>
    <name evidence="10" type="ORF">CFIMG_005981RA</name>
</gene>
<dbReference type="GO" id="GO:0032040">
    <property type="term" value="C:small-subunit processome"/>
    <property type="evidence" value="ECO:0007669"/>
    <property type="project" value="InterPro"/>
</dbReference>
<proteinExistence type="predicted"/>
<dbReference type="GO" id="GO:0003723">
    <property type="term" value="F:RNA binding"/>
    <property type="evidence" value="ECO:0007669"/>
    <property type="project" value="InterPro"/>
</dbReference>
<evidence type="ECO:0000256" key="3">
    <source>
        <dbReference type="ARBA" id="ARBA00022552"/>
    </source>
</evidence>
<feature type="repeat" description="WD" evidence="8">
    <location>
        <begin position="347"/>
        <end position="388"/>
    </location>
</feature>
<name>A0A2C5WVN0_9PEZI</name>
<keyword evidence="11" id="KW-1185">Reference proteome</keyword>
<evidence type="ECO:0000256" key="2">
    <source>
        <dbReference type="ARBA" id="ARBA00022517"/>
    </source>
</evidence>
<dbReference type="Gene3D" id="2.130.10.10">
    <property type="entry name" value="YVTN repeat-like/Quinoprotein amine dehydrogenase"/>
    <property type="match status" value="2"/>
</dbReference>
<evidence type="ECO:0000256" key="4">
    <source>
        <dbReference type="ARBA" id="ARBA00022574"/>
    </source>
</evidence>
<feature type="region of interest" description="Disordered" evidence="9">
    <location>
        <begin position="885"/>
        <end position="905"/>
    </location>
</feature>
<dbReference type="PANTHER" id="PTHR44215">
    <property type="entry name" value="WD REPEAT-CONTAINING PROTEIN 75"/>
    <property type="match status" value="1"/>
</dbReference>
<evidence type="ECO:0000256" key="9">
    <source>
        <dbReference type="SAM" id="MobiDB-lite"/>
    </source>
</evidence>
<dbReference type="EMBL" id="APWK03000139">
    <property type="protein sequence ID" value="PHH50255.1"/>
    <property type="molecule type" value="Genomic_DNA"/>
</dbReference>
<keyword evidence="7" id="KW-0539">Nucleus</keyword>
<keyword evidence="2" id="KW-0690">Ribosome biogenesis</keyword>
<feature type="compositionally biased region" description="Polar residues" evidence="9">
    <location>
        <begin position="1"/>
        <end position="10"/>
    </location>
</feature>
<feature type="region of interest" description="Disordered" evidence="9">
    <location>
        <begin position="1"/>
        <end position="32"/>
    </location>
</feature>
<evidence type="ECO:0000313" key="10">
    <source>
        <dbReference type="EMBL" id="PHH50255.1"/>
    </source>
</evidence>
<dbReference type="STRING" id="1035309.A0A2C5WVN0"/>
<dbReference type="SMART" id="SM00320">
    <property type="entry name" value="WD40"/>
    <property type="match status" value="2"/>
</dbReference>
<evidence type="ECO:0000256" key="5">
    <source>
        <dbReference type="ARBA" id="ARBA00022737"/>
    </source>
</evidence>
<dbReference type="CDD" id="cd23952">
    <property type="entry name" value="Utp17_CTD"/>
    <property type="match status" value="1"/>
</dbReference>
<dbReference type="PANTHER" id="PTHR44215:SF1">
    <property type="entry name" value="WD REPEAT-CONTAINING PROTEIN 75"/>
    <property type="match status" value="1"/>
</dbReference>
<comment type="caution">
    <text evidence="10">The sequence shown here is derived from an EMBL/GenBank/DDBJ whole genome shotgun (WGS) entry which is preliminary data.</text>
</comment>
<dbReference type="AlphaFoldDB" id="A0A2C5WVN0"/>
<organism evidence="10 11">
    <name type="scientific">Ceratocystis fimbriata CBS 114723</name>
    <dbReference type="NCBI Taxonomy" id="1035309"/>
    <lineage>
        <taxon>Eukaryota</taxon>
        <taxon>Fungi</taxon>
        <taxon>Dikarya</taxon>
        <taxon>Ascomycota</taxon>
        <taxon>Pezizomycotina</taxon>
        <taxon>Sordariomycetes</taxon>
        <taxon>Hypocreomycetidae</taxon>
        <taxon>Microascales</taxon>
        <taxon>Ceratocystidaceae</taxon>
        <taxon>Ceratocystis</taxon>
    </lineage>
</organism>
<dbReference type="GO" id="GO:0006364">
    <property type="term" value="P:rRNA processing"/>
    <property type="evidence" value="ECO:0007669"/>
    <property type="project" value="UniProtKB-KW"/>
</dbReference>
<dbReference type="GO" id="GO:2000234">
    <property type="term" value="P:positive regulation of rRNA processing"/>
    <property type="evidence" value="ECO:0007669"/>
    <property type="project" value="TreeGrafter"/>
</dbReference>
<dbReference type="Pfam" id="PF23869">
    <property type="entry name" value="Beta-prop_WDR75_1st"/>
    <property type="match status" value="1"/>
</dbReference>
<protein>
    <submittedName>
        <fullName evidence="10">U3 small nucleolar RNA-associated protein 17</fullName>
    </submittedName>
</protein>